<dbReference type="SUPFAM" id="SSF53098">
    <property type="entry name" value="Ribonuclease H-like"/>
    <property type="match status" value="1"/>
</dbReference>
<evidence type="ECO:0000313" key="2">
    <source>
        <dbReference type="EMBL" id="KAL0396335.1"/>
    </source>
</evidence>
<name>A0AAW2SUR4_9LAMI</name>
<gene>
    <name evidence="2" type="ORF">Scaly_0081900</name>
</gene>
<dbReference type="GO" id="GO:0004523">
    <property type="term" value="F:RNA-DNA hybrid ribonuclease activity"/>
    <property type="evidence" value="ECO:0007669"/>
    <property type="project" value="InterPro"/>
</dbReference>
<protein>
    <submittedName>
        <fullName evidence="2">Ribonuclease H protein</fullName>
    </submittedName>
</protein>
<organism evidence="2">
    <name type="scientific">Sesamum calycinum</name>
    <dbReference type="NCBI Taxonomy" id="2727403"/>
    <lineage>
        <taxon>Eukaryota</taxon>
        <taxon>Viridiplantae</taxon>
        <taxon>Streptophyta</taxon>
        <taxon>Embryophyta</taxon>
        <taxon>Tracheophyta</taxon>
        <taxon>Spermatophyta</taxon>
        <taxon>Magnoliopsida</taxon>
        <taxon>eudicotyledons</taxon>
        <taxon>Gunneridae</taxon>
        <taxon>Pentapetalae</taxon>
        <taxon>asterids</taxon>
        <taxon>lamiids</taxon>
        <taxon>Lamiales</taxon>
        <taxon>Pedaliaceae</taxon>
        <taxon>Sesamum</taxon>
    </lineage>
</organism>
<dbReference type="InterPro" id="IPR044730">
    <property type="entry name" value="RNase_H-like_dom_plant"/>
</dbReference>
<evidence type="ECO:0000259" key="1">
    <source>
        <dbReference type="PROSITE" id="PS50879"/>
    </source>
</evidence>
<dbReference type="PANTHER" id="PTHR47723">
    <property type="entry name" value="OS05G0353850 PROTEIN"/>
    <property type="match status" value="1"/>
</dbReference>
<comment type="caution">
    <text evidence="2">The sequence shown here is derived from an EMBL/GenBank/DDBJ whole genome shotgun (WGS) entry which is preliminary data.</text>
</comment>
<reference evidence="2" key="2">
    <citation type="journal article" date="2024" name="Plant">
        <title>Genomic evolution and insights into agronomic trait innovations of Sesamum species.</title>
        <authorList>
            <person name="Miao H."/>
            <person name="Wang L."/>
            <person name="Qu L."/>
            <person name="Liu H."/>
            <person name="Sun Y."/>
            <person name="Le M."/>
            <person name="Wang Q."/>
            <person name="Wei S."/>
            <person name="Zheng Y."/>
            <person name="Lin W."/>
            <person name="Duan Y."/>
            <person name="Cao H."/>
            <person name="Xiong S."/>
            <person name="Wang X."/>
            <person name="Wei L."/>
            <person name="Li C."/>
            <person name="Ma Q."/>
            <person name="Ju M."/>
            <person name="Zhao R."/>
            <person name="Li G."/>
            <person name="Mu C."/>
            <person name="Tian Q."/>
            <person name="Mei H."/>
            <person name="Zhang T."/>
            <person name="Gao T."/>
            <person name="Zhang H."/>
        </authorList>
    </citation>
    <scope>NUCLEOTIDE SEQUENCE</scope>
    <source>
        <strain evidence="2">KEN8</strain>
    </source>
</reference>
<dbReference type="InterPro" id="IPR053151">
    <property type="entry name" value="RNase_H-like"/>
</dbReference>
<dbReference type="GO" id="GO:0003676">
    <property type="term" value="F:nucleic acid binding"/>
    <property type="evidence" value="ECO:0007669"/>
    <property type="project" value="InterPro"/>
</dbReference>
<proteinExistence type="predicted"/>
<sequence>MIDQITGVPISINQPDCLHWKLSKDGAFTTKSTWNAIRNHQQSQPIYRSLWSKLIIPNISVFAWRLIQNWIPVDERLKKKRITLNIWSFRNESKHKGVEFKASTIIRETLIYLQNLHRCGVMKSEHAQGDLFTMNSLNIPLQPRTQLKKAITVHWRKPQEGWYKLNTDGASKGNPGISGAGGILRNHLGRVMFAFLEPLGTNTNTQAELSAMHRGLQICRDKGFRKIWIEIDAKAIITLISSPRQGAWNLQNTLQRIQNILSQMTYRISHIFREGNQAADFLSNRACSEQQLCILQEDGLIGEAISTQRRRRQWYSLIYYSLLVTLHQYPGSESATVLRKVRRESSNIRYARVAFLWLRNRAVSPVVDNCALGL</sequence>
<accession>A0AAW2SUR4</accession>
<dbReference type="Gene3D" id="3.30.420.10">
    <property type="entry name" value="Ribonuclease H-like superfamily/Ribonuclease H"/>
    <property type="match status" value="1"/>
</dbReference>
<dbReference type="PANTHER" id="PTHR47723:SF19">
    <property type="entry name" value="POLYNUCLEOTIDYL TRANSFERASE, RIBONUCLEASE H-LIKE SUPERFAMILY PROTEIN"/>
    <property type="match status" value="1"/>
</dbReference>
<dbReference type="InterPro" id="IPR026960">
    <property type="entry name" value="RVT-Znf"/>
</dbReference>
<dbReference type="PROSITE" id="PS50879">
    <property type="entry name" value="RNASE_H_1"/>
    <property type="match status" value="1"/>
</dbReference>
<dbReference type="AlphaFoldDB" id="A0AAW2SUR4"/>
<dbReference type="Pfam" id="PF13456">
    <property type="entry name" value="RVT_3"/>
    <property type="match status" value="1"/>
</dbReference>
<dbReference type="InterPro" id="IPR036397">
    <property type="entry name" value="RNaseH_sf"/>
</dbReference>
<dbReference type="EMBL" id="JACGWM010000001">
    <property type="protein sequence ID" value="KAL0396335.1"/>
    <property type="molecule type" value="Genomic_DNA"/>
</dbReference>
<feature type="domain" description="RNase H type-1" evidence="1">
    <location>
        <begin position="159"/>
        <end position="288"/>
    </location>
</feature>
<reference evidence="2" key="1">
    <citation type="submission" date="2020-06" db="EMBL/GenBank/DDBJ databases">
        <authorList>
            <person name="Li T."/>
            <person name="Hu X."/>
            <person name="Zhang T."/>
            <person name="Song X."/>
            <person name="Zhang H."/>
            <person name="Dai N."/>
            <person name="Sheng W."/>
            <person name="Hou X."/>
            <person name="Wei L."/>
        </authorList>
    </citation>
    <scope>NUCLEOTIDE SEQUENCE</scope>
    <source>
        <strain evidence="2">KEN8</strain>
        <tissue evidence="2">Leaf</tissue>
    </source>
</reference>
<dbReference type="Pfam" id="PF13966">
    <property type="entry name" value="zf-RVT"/>
    <property type="match status" value="1"/>
</dbReference>
<dbReference type="CDD" id="cd06222">
    <property type="entry name" value="RNase_H_like"/>
    <property type="match status" value="1"/>
</dbReference>
<dbReference type="InterPro" id="IPR012337">
    <property type="entry name" value="RNaseH-like_sf"/>
</dbReference>
<dbReference type="InterPro" id="IPR002156">
    <property type="entry name" value="RNaseH_domain"/>
</dbReference>